<evidence type="ECO:0000313" key="2">
    <source>
        <dbReference type="Proteomes" id="UP000034894"/>
    </source>
</evidence>
<dbReference type="Pfam" id="PF13177">
    <property type="entry name" value="DNA_pol3_delta2"/>
    <property type="match status" value="1"/>
</dbReference>
<dbReference type="InterPro" id="IPR027417">
    <property type="entry name" value="P-loop_NTPase"/>
</dbReference>
<dbReference type="Proteomes" id="UP000034894">
    <property type="component" value="Unassembled WGS sequence"/>
</dbReference>
<dbReference type="PANTHER" id="PTHR11669:SF8">
    <property type="entry name" value="DNA POLYMERASE III SUBUNIT DELTA"/>
    <property type="match status" value="1"/>
</dbReference>
<proteinExistence type="predicted"/>
<comment type="caution">
    <text evidence="1">The sequence shown here is derived from an EMBL/GenBank/DDBJ whole genome shotgun (WGS) entry which is preliminary data.</text>
</comment>
<dbReference type="AlphaFoldDB" id="A0A0G1DFM4"/>
<sequence>MQTFLILGKDNNFRQAKIAELMKEYDISEFDLYQLTSDSSIGIAQVRQAVFASAKKPLAGLKKMLVVHSIDTATSEAQNALLKILEEPTQTTVIVMTASSDNQILPTVLSRSQILRASQTDINETESLPVGTLEEIFAASPGRRLLLSENLAKTREEAVVFVDKLAASLEKRLLQYKKDFSQTAEALRRTVQAKKFISGNVNHKLVIDILLLGFPRS</sequence>
<protein>
    <submittedName>
        <fullName evidence="1">Uncharacterized protein</fullName>
    </submittedName>
</protein>
<dbReference type="EMBL" id="LCFP01000009">
    <property type="protein sequence ID" value="KKS96685.1"/>
    <property type="molecule type" value="Genomic_DNA"/>
</dbReference>
<dbReference type="GO" id="GO:0006261">
    <property type="term" value="P:DNA-templated DNA replication"/>
    <property type="evidence" value="ECO:0007669"/>
    <property type="project" value="TreeGrafter"/>
</dbReference>
<gene>
    <name evidence="1" type="ORF">UV73_C0009G0036</name>
</gene>
<name>A0A0G1DFM4_9BACT</name>
<dbReference type="Gene3D" id="3.40.50.300">
    <property type="entry name" value="P-loop containing nucleotide triphosphate hydrolases"/>
    <property type="match status" value="1"/>
</dbReference>
<dbReference type="SUPFAM" id="SSF52540">
    <property type="entry name" value="P-loop containing nucleoside triphosphate hydrolases"/>
    <property type="match status" value="1"/>
</dbReference>
<organism evidence="1 2">
    <name type="scientific">Candidatus Gottesmanbacteria bacterium GW2011_GWA2_43_14</name>
    <dbReference type="NCBI Taxonomy" id="1618443"/>
    <lineage>
        <taxon>Bacteria</taxon>
        <taxon>Candidatus Gottesmaniibacteriota</taxon>
    </lineage>
</organism>
<dbReference type="InterPro" id="IPR050238">
    <property type="entry name" value="DNA_Rep/Repair_Clamp_Loader"/>
</dbReference>
<dbReference type="STRING" id="1618443.UV73_C0009G0036"/>
<reference evidence="1 2" key="1">
    <citation type="journal article" date="2015" name="Nature">
        <title>rRNA introns, odd ribosomes, and small enigmatic genomes across a large radiation of phyla.</title>
        <authorList>
            <person name="Brown C.T."/>
            <person name="Hug L.A."/>
            <person name="Thomas B.C."/>
            <person name="Sharon I."/>
            <person name="Castelle C.J."/>
            <person name="Singh A."/>
            <person name="Wilkins M.J."/>
            <person name="Williams K.H."/>
            <person name="Banfield J.F."/>
        </authorList>
    </citation>
    <scope>NUCLEOTIDE SEQUENCE [LARGE SCALE GENOMIC DNA]</scope>
</reference>
<evidence type="ECO:0000313" key="1">
    <source>
        <dbReference type="EMBL" id="KKS96685.1"/>
    </source>
</evidence>
<dbReference type="PANTHER" id="PTHR11669">
    <property type="entry name" value="REPLICATION FACTOR C / DNA POLYMERASE III GAMMA-TAU SUBUNIT"/>
    <property type="match status" value="1"/>
</dbReference>
<accession>A0A0G1DFM4</accession>